<dbReference type="PANTHER" id="PTHR41913:SF1">
    <property type="entry name" value="DUF1684 DOMAIN-CONTAINING PROTEIN"/>
    <property type="match status" value="1"/>
</dbReference>
<sequence>MVSYQNISSQSDREFADAWRRWHDDKDRQFASEYGFLSVIGLDWLHDGETVAVPDFPGEWRQDGDTVTYTPQSGKVVTVNTLPLNGPRGYITPTDEDANVVDIVYRDVKAELIKRIGGTDHYAVRVRDPQAPKRLNFKGTPYFEPNRKWVVPATYVPYETVTDVTVDASLSYLNHVEQAIGELEFELDGKPQRLVVFQGHGAGRGLVLFRDGTSGKESYGGARVLTFDVTDPKSVDHIDFNRATNLPCAYSQYCTCPLAPASNTLAVAVTAGEKLPAEHDF</sequence>
<dbReference type="EMBL" id="JAFEJT020000095">
    <property type="protein sequence ID" value="MCH9277189.1"/>
    <property type="molecule type" value="Genomic_DNA"/>
</dbReference>
<protein>
    <submittedName>
        <fullName evidence="1">DUF1684 domain-containing protein</fullName>
    </submittedName>
</protein>
<dbReference type="PANTHER" id="PTHR41913">
    <property type="entry name" value="DUF1684 DOMAIN-CONTAINING PROTEIN"/>
    <property type="match status" value="1"/>
</dbReference>
<organism evidence="1 2">
    <name type="scientific">Bifidobacterium amazonense</name>
    <dbReference type="NCBI Taxonomy" id="2809027"/>
    <lineage>
        <taxon>Bacteria</taxon>
        <taxon>Bacillati</taxon>
        <taxon>Actinomycetota</taxon>
        <taxon>Actinomycetes</taxon>
        <taxon>Bifidobacteriales</taxon>
        <taxon>Bifidobacteriaceae</taxon>
        <taxon>Bifidobacterium</taxon>
    </lineage>
</organism>
<dbReference type="Proteomes" id="UP000710815">
    <property type="component" value="Unassembled WGS sequence"/>
</dbReference>
<evidence type="ECO:0000313" key="1">
    <source>
        <dbReference type="EMBL" id="MCH9277189.1"/>
    </source>
</evidence>
<gene>
    <name evidence="1" type="ORF">JS533_013115</name>
</gene>
<reference evidence="1 2" key="1">
    <citation type="journal article" date="2021" name="Environ. Microbiol.">
        <title>Genetic insights into the dark matter of the mammalian gut microbiota through targeted genome reconstruction.</title>
        <authorList>
            <person name="Lugli G.A."/>
            <person name="Alessandri G."/>
            <person name="Milani C."/>
            <person name="Viappiani A."/>
            <person name="Fontana F."/>
            <person name="Tarracchini C."/>
            <person name="Mancabelli L."/>
            <person name="Argentini C."/>
            <person name="Ruiz L."/>
            <person name="Margolles A."/>
            <person name="van Sinderen D."/>
            <person name="Turroni F."/>
            <person name="Ventura M."/>
        </authorList>
    </citation>
    <scope>NUCLEOTIDE SEQUENCE [LARGE SCALE GENOMIC DNA]</scope>
    <source>
        <strain evidence="1 2">MA1</strain>
    </source>
</reference>
<dbReference type="RefSeq" id="WP_241515207.1">
    <property type="nucleotide sequence ID" value="NZ_JAFEJT020000095.1"/>
</dbReference>
<proteinExistence type="predicted"/>
<name>A0ABS9VYX1_9BIFI</name>
<comment type="caution">
    <text evidence="1">The sequence shown here is derived from an EMBL/GenBank/DDBJ whole genome shotgun (WGS) entry which is preliminary data.</text>
</comment>
<dbReference type="Pfam" id="PF07920">
    <property type="entry name" value="DUF1684"/>
    <property type="match status" value="1"/>
</dbReference>
<dbReference type="InterPro" id="IPR012467">
    <property type="entry name" value="DUF1684"/>
</dbReference>
<reference evidence="1 2" key="2">
    <citation type="journal article" date="2021" name="Syst. Appl. Microbiol.">
        <title>Phylogenetic classification of ten novel species belonging to the genus Bifidobacterium comprising B. phasiani sp. nov., B. pongonis sp. nov., B. saguinibicoloris sp. nov., B. colobi sp. nov., B. simiiventris sp. nov., B. santillanense sp. nov., B. miconis sp. nov., B. amazonense sp. nov., B. pluvialisilvae sp. nov., and B. miconisargentati sp. nov.</title>
        <authorList>
            <person name="Lugli G.A."/>
            <person name="Calvete-Torre I."/>
            <person name="Alessandri G."/>
            <person name="Milani C."/>
            <person name="Turroni F."/>
            <person name="Laiolo P."/>
            <person name="Ossiprandi M.C."/>
            <person name="Margolles A."/>
            <person name="Ruiz L."/>
            <person name="Ventura M."/>
        </authorList>
    </citation>
    <scope>NUCLEOTIDE SEQUENCE [LARGE SCALE GENOMIC DNA]</scope>
    <source>
        <strain evidence="1 2">MA1</strain>
    </source>
</reference>
<accession>A0ABS9VYX1</accession>
<evidence type="ECO:0000313" key="2">
    <source>
        <dbReference type="Proteomes" id="UP000710815"/>
    </source>
</evidence>
<keyword evidence="2" id="KW-1185">Reference proteome</keyword>